<evidence type="ECO:0000259" key="1">
    <source>
        <dbReference type="PROSITE" id="PS00028"/>
    </source>
</evidence>
<name>A0A1I8JPQ0_9PLAT</name>
<protein>
    <submittedName>
        <fullName evidence="3">C2H2-type domain-containing protein</fullName>
    </submittedName>
</protein>
<dbReference type="AlphaFoldDB" id="A0A1I8JPQ0"/>
<evidence type="ECO:0000313" key="3">
    <source>
        <dbReference type="WBParaSite" id="snap_masked-unitig_39178-processed-gene-0.3-mRNA-1"/>
    </source>
</evidence>
<dbReference type="PROSITE" id="PS00028">
    <property type="entry name" value="ZINC_FINGER_C2H2_1"/>
    <property type="match status" value="1"/>
</dbReference>
<organism evidence="2 3">
    <name type="scientific">Macrostomum lignano</name>
    <dbReference type="NCBI Taxonomy" id="282301"/>
    <lineage>
        <taxon>Eukaryota</taxon>
        <taxon>Metazoa</taxon>
        <taxon>Spiralia</taxon>
        <taxon>Lophotrochozoa</taxon>
        <taxon>Platyhelminthes</taxon>
        <taxon>Rhabditophora</taxon>
        <taxon>Macrostomorpha</taxon>
        <taxon>Macrostomida</taxon>
        <taxon>Macrostomidae</taxon>
        <taxon>Macrostomum</taxon>
    </lineage>
</organism>
<dbReference type="Pfam" id="PF25429">
    <property type="entry name" value="zf-POGZ"/>
    <property type="match status" value="1"/>
</dbReference>
<proteinExistence type="predicted"/>
<feature type="domain" description="C2H2-type" evidence="1">
    <location>
        <begin position="165"/>
        <end position="186"/>
    </location>
</feature>
<sequence length="417" mass="44323">RDAREDESPQAPVRQLRPAAGRLAVWSAGKQPQQQSAAARTAVVSIVKQALLTNGRPGSYEAAASAATYDSSISTAESWTAAGDCGHPTCRWSVCLQLLRLLAQLPCSDAAASTFLSTCSAPGFTAPTSPRTRDVTAACAASKPRMQRHLSRAHPDCLDESALVCRICELHFDTDSKLADHLAGTHPPGTCLPCELCAHRSSSHADLIQHFYSFHACSGELLCYFCLKVFRFPKCTGSSPTAQSLSPYYSHLRATWRTVAQIPMATPIQTAAQSASCTFSAAQSLKQHLDSAHIGKCFTVAEVSPSTVWRDCSGSLCSGVTAAAGTRSLNAAPASRLCGLAQLKFKVKRQETCLECLQPMSLPGHYQRQHLCPACRYVTCCGEAFARHKRRHRTAASTAAATSAAPAALGDIGVGSA</sequence>
<dbReference type="InterPro" id="IPR057618">
    <property type="entry name" value="Znf_POGZ/Z280C-D-like"/>
</dbReference>
<evidence type="ECO:0000313" key="2">
    <source>
        <dbReference type="Proteomes" id="UP000095280"/>
    </source>
</evidence>
<dbReference type="Proteomes" id="UP000095280">
    <property type="component" value="Unplaced"/>
</dbReference>
<keyword evidence="2" id="KW-1185">Reference proteome</keyword>
<dbReference type="SMART" id="SM00355">
    <property type="entry name" value="ZnF_C2H2"/>
    <property type="match status" value="3"/>
</dbReference>
<accession>A0A1I8JPQ0</accession>
<dbReference type="GO" id="GO:0003677">
    <property type="term" value="F:DNA binding"/>
    <property type="evidence" value="ECO:0007669"/>
    <property type="project" value="UniProtKB-KW"/>
</dbReference>
<dbReference type="WBParaSite" id="snap_masked-unitig_39178-processed-gene-0.3-mRNA-1">
    <property type="protein sequence ID" value="snap_masked-unitig_39178-processed-gene-0.3-mRNA-1"/>
    <property type="gene ID" value="snap_masked-unitig_39178-processed-gene-0.3"/>
</dbReference>
<dbReference type="InterPro" id="IPR013087">
    <property type="entry name" value="Znf_C2H2_type"/>
</dbReference>
<reference evidence="3" key="1">
    <citation type="submission" date="2016-11" db="UniProtKB">
        <authorList>
            <consortium name="WormBaseParasite"/>
        </authorList>
    </citation>
    <scope>IDENTIFICATION</scope>
</reference>